<evidence type="ECO:0000313" key="2">
    <source>
        <dbReference type="Proteomes" id="UP000649826"/>
    </source>
</evidence>
<organism evidence="1 2">
    <name type="scientific">Blautia difficilis</name>
    <dbReference type="NCBI Taxonomy" id="2763027"/>
    <lineage>
        <taxon>Bacteria</taxon>
        <taxon>Bacillati</taxon>
        <taxon>Bacillota</taxon>
        <taxon>Clostridia</taxon>
        <taxon>Lachnospirales</taxon>
        <taxon>Lachnospiraceae</taxon>
        <taxon>Blautia</taxon>
    </lineage>
</organism>
<evidence type="ECO:0000313" key="1">
    <source>
        <dbReference type="EMBL" id="MBC5778775.1"/>
    </source>
</evidence>
<dbReference type="Proteomes" id="UP000649826">
    <property type="component" value="Unassembled WGS sequence"/>
</dbReference>
<proteinExistence type="predicted"/>
<protein>
    <submittedName>
        <fullName evidence="1">3-isopropylmalate dehydrogenase</fullName>
    </submittedName>
</protein>
<reference evidence="1 2" key="1">
    <citation type="submission" date="2020-08" db="EMBL/GenBank/DDBJ databases">
        <title>Genome public.</title>
        <authorList>
            <person name="Liu C."/>
            <person name="Sun Q."/>
        </authorList>
    </citation>
    <scope>NUCLEOTIDE SEQUENCE [LARGE SCALE GENOMIC DNA]</scope>
    <source>
        <strain evidence="1 2">M29</strain>
    </source>
</reference>
<keyword evidence="2" id="KW-1185">Reference proteome</keyword>
<comment type="caution">
    <text evidence="1">The sequence shown here is derived from an EMBL/GenBank/DDBJ whole genome shotgun (WGS) entry which is preliminary data.</text>
</comment>
<name>A0ABR7IFN1_9FIRM</name>
<dbReference type="EMBL" id="JACOQG010000003">
    <property type="protein sequence ID" value="MBC5778775.1"/>
    <property type="molecule type" value="Genomic_DNA"/>
</dbReference>
<accession>A0ABR7IFN1</accession>
<sequence>MELDEVWSKLEVWPEYLLGSRPMRVDLLIKKDRDLVIHKNIGQIFRTYNFLEYKAPDDYISVDDFYKVYAYACKYIADTGSTGEVAPGEVTITFICNHYPVKMLQSIAEDREIYAVKREEGIYDLLGDPFPMQLILIYELTKEKNYWLQSLRSNITDPEEIRNLAEHYEEYQDEVLYSDIMNAIVNANWNMFEEEKAMCKCEALRRLFEPDIQAAAEAAAKNATDNMRKQDISICIGRFRKMQISRNEVVKIIAEDYSMNEKEAQNCVDECWTA</sequence>
<gene>
    <name evidence="1" type="ORF">H8Z82_03695</name>
</gene>